<evidence type="ECO:0000313" key="1">
    <source>
        <dbReference type="EMBL" id="STO72261.1"/>
    </source>
</evidence>
<protein>
    <submittedName>
        <fullName evidence="1">Prophage antirepressor DNA-binding protein (Roi)</fullName>
    </submittedName>
</protein>
<dbReference type="Pfam" id="PF09669">
    <property type="entry name" value="Phage_pRha"/>
    <property type="match status" value="1"/>
</dbReference>
<accession>A0A377IAR1</accession>
<dbReference type="EMBL" id="UGHK01000002">
    <property type="protein sequence ID" value="STO72261.1"/>
    <property type="molecule type" value="Genomic_DNA"/>
</dbReference>
<evidence type="ECO:0000313" key="2">
    <source>
        <dbReference type="Proteomes" id="UP000254465"/>
    </source>
</evidence>
<gene>
    <name evidence="1" type="ORF">NCTC11296_02185</name>
</gene>
<dbReference type="AlphaFoldDB" id="A0A377IAR1"/>
<dbReference type="InterPro" id="IPR014054">
    <property type="entry name" value="Phage_regulatory_Rha"/>
</dbReference>
<dbReference type="RefSeq" id="WP_021723609.1">
    <property type="nucleotide sequence ID" value="NZ_RQXP01000002.1"/>
</dbReference>
<proteinExistence type="predicted"/>
<name>A0A377IAR1_AVIPA</name>
<organism evidence="1 2">
    <name type="scientific">Avibacterium paragallinarum</name>
    <name type="common">Haemophilus gallinarum</name>
    <dbReference type="NCBI Taxonomy" id="728"/>
    <lineage>
        <taxon>Bacteria</taxon>
        <taxon>Pseudomonadati</taxon>
        <taxon>Pseudomonadota</taxon>
        <taxon>Gammaproteobacteria</taxon>
        <taxon>Pasteurellales</taxon>
        <taxon>Pasteurellaceae</taxon>
        <taxon>Avibacterium</taxon>
    </lineage>
</organism>
<dbReference type="Proteomes" id="UP000254465">
    <property type="component" value="Unassembled WGS sequence"/>
</dbReference>
<sequence>MTELLPINTEKSSITMSSREIAQLCEKQHAHVMRDIRNMLDELYPNMDSLDFKGIFIIKNPETGLTSEIRLPKRETMILVSGYRIELRAKIIDRLNELENQQKTTALLPNFSDPVAAARAWADAKESEQLALVREHQALLESKQKSEQIESMESYFRNGISPFEFVKGLNGVNALKVGEFLIGKNWLYQDSRTKRVKAYARDQYLTEETTEISQHGKEPFIAYKPVLLKKGAAKLYEWYVKGSLPMKANWNGEFTQDKAVGL</sequence>
<keyword evidence="1" id="KW-0238">DNA-binding</keyword>
<dbReference type="GO" id="GO:0003677">
    <property type="term" value="F:DNA binding"/>
    <property type="evidence" value="ECO:0007669"/>
    <property type="project" value="UniProtKB-KW"/>
</dbReference>
<reference evidence="1 2" key="1">
    <citation type="submission" date="2018-06" db="EMBL/GenBank/DDBJ databases">
        <authorList>
            <consortium name="Pathogen Informatics"/>
            <person name="Doyle S."/>
        </authorList>
    </citation>
    <scope>NUCLEOTIDE SEQUENCE [LARGE SCALE GENOMIC DNA]</scope>
    <source>
        <strain evidence="1 2">NCTC11296</strain>
    </source>
</reference>